<gene>
    <name evidence="2" type="ORF">PXEA_LOCUS10858</name>
</gene>
<dbReference type="EMBL" id="CAAALY010032535">
    <property type="protein sequence ID" value="VEL17418.1"/>
    <property type="molecule type" value="Genomic_DNA"/>
</dbReference>
<organism evidence="2 3">
    <name type="scientific">Protopolystoma xenopodis</name>
    <dbReference type="NCBI Taxonomy" id="117903"/>
    <lineage>
        <taxon>Eukaryota</taxon>
        <taxon>Metazoa</taxon>
        <taxon>Spiralia</taxon>
        <taxon>Lophotrochozoa</taxon>
        <taxon>Platyhelminthes</taxon>
        <taxon>Monogenea</taxon>
        <taxon>Polyopisthocotylea</taxon>
        <taxon>Polystomatidea</taxon>
        <taxon>Polystomatidae</taxon>
        <taxon>Protopolystoma</taxon>
    </lineage>
</organism>
<evidence type="ECO:0000313" key="2">
    <source>
        <dbReference type="EMBL" id="VEL17418.1"/>
    </source>
</evidence>
<evidence type="ECO:0000256" key="1">
    <source>
        <dbReference type="SAM" id="Phobius"/>
    </source>
</evidence>
<comment type="caution">
    <text evidence="2">The sequence shown here is derived from an EMBL/GenBank/DDBJ whole genome shotgun (WGS) entry which is preliminary data.</text>
</comment>
<keyword evidence="1" id="KW-1133">Transmembrane helix</keyword>
<keyword evidence="1" id="KW-0812">Transmembrane</keyword>
<evidence type="ECO:0000313" key="3">
    <source>
        <dbReference type="Proteomes" id="UP000784294"/>
    </source>
</evidence>
<dbReference type="AlphaFoldDB" id="A0A448WQ86"/>
<protein>
    <submittedName>
        <fullName evidence="2">Uncharacterized protein</fullName>
    </submittedName>
</protein>
<proteinExistence type="predicted"/>
<keyword evidence="1" id="KW-0472">Membrane</keyword>
<sequence length="99" mass="11037">MRTKIDLLRLCKTNETVSVAVPHNQPTDCEELSLSAHFGQLVNSVLSVTRQMQKRGLANVGQPNLFYMLLGCGIIWMVSCTPMNPFAGISQFCCEMEKD</sequence>
<keyword evidence="3" id="KW-1185">Reference proteome</keyword>
<accession>A0A448WQ86</accession>
<feature type="transmembrane region" description="Helical" evidence="1">
    <location>
        <begin position="57"/>
        <end position="78"/>
    </location>
</feature>
<dbReference type="Proteomes" id="UP000784294">
    <property type="component" value="Unassembled WGS sequence"/>
</dbReference>
<reference evidence="2" key="1">
    <citation type="submission" date="2018-11" db="EMBL/GenBank/DDBJ databases">
        <authorList>
            <consortium name="Pathogen Informatics"/>
        </authorList>
    </citation>
    <scope>NUCLEOTIDE SEQUENCE</scope>
</reference>
<name>A0A448WQ86_9PLAT</name>